<evidence type="ECO:0000313" key="1">
    <source>
        <dbReference type="EMBL" id="KAJ1898866.1"/>
    </source>
</evidence>
<proteinExistence type="predicted"/>
<reference evidence="1" key="1">
    <citation type="submission" date="2022-07" db="EMBL/GenBank/DDBJ databases">
        <title>Phylogenomic reconstructions and comparative analyses of Kickxellomycotina fungi.</title>
        <authorList>
            <person name="Reynolds N.K."/>
            <person name="Stajich J.E."/>
            <person name="Barry K."/>
            <person name="Grigoriev I.V."/>
            <person name="Crous P."/>
            <person name="Smith M.E."/>
        </authorList>
    </citation>
    <scope>NUCLEOTIDE SEQUENCE</scope>
    <source>
        <strain evidence="1">Benny 63K</strain>
    </source>
</reference>
<gene>
    <name evidence="1" type="primary">GCV3</name>
    <name evidence="1" type="ORF">LPJ66_002474</name>
</gene>
<comment type="caution">
    <text evidence="1">The sequence shown here is derived from an EMBL/GenBank/DDBJ whole genome shotgun (WGS) entry which is preliminary data.</text>
</comment>
<protein>
    <submittedName>
        <fullName evidence="1">Glycine cleavage system H-protein subunit</fullName>
    </submittedName>
</protein>
<dbReference type="EMBL" id="JANBPG010000202">
    <property type="protein sequence ID" value="KAJ1898866.1"/>
    <property type="molecule type" value="Genomic_DNA"/>
</dbReference>
<sequence length="148" mass="16396">MSFRVLTKSFVSQRLTPSLLHRTFATKKYTPSHEWISIDKNIGTVGITEYAQNSLGDVVYVEVPEEGTEVELGDVVGAVESVKSASDIYSPLTGEIVEANQAVTEKTKLINSAPETDGWLFKVKFTNQEEVDNLLDEAAYKKLTEADH</sequence>
<keyword evidence="2" id="KW-1185">Reference proteome</keyword>
<evidence type="ECO:0000313" key="2">
    <source>
        <dbReference type="Proteomes" id="UP001150581"/>
    </source>
</evidence>
<organism evidence="1 2">
    <name type="scientific">Kickxella alabastrina</name>
    <dbReference type="NCBI Taxonomy" id="61397"/>
    <lineage>
        <taxon>Eukaryota</taxon>
        <taxon>Fungi</taxon>
        <taxon>Fungi incertae sedis</taxon>
        <taxon>Zoopagomycota</taxon>
        <taxon>Kickxellomycotina</taxon>
        <taxon>Kickxellomycetes</taxon>
        <taxon>Kickxellales</taxon>
        <taxon>Kickxellaceae</taxon>
        <taxon>Kickxella</taxon>
    </lineage>
</organism>
<name>A0ACC1IQC1_9FUNG</name>
<dbReference type="Proteomes" id="UP001150581">
    <property type="component" value="Unassembled WGS sequence"/>
</dbReference>
<accession>A0ACC1IQC1</accession>